<organism evidence="2 3">
    <name type="scientific">Roseovarius lutimaris</name>
    <dbReference type="NCBI Taxonomy" id="1005928"/>
    <lineage>
        <taxon>Bacteria</taxon>
        <taxon>Pseudomonadati</taxon>
        <taxon>Pseudomonadota</taxon>
        <taxon>Alphaproteobacteria</taxon>
        <taxon>Rhodobacterales</taxon>
        <taxon>Roseobacteraceae</taxon>
        <taxon>Roseovarius</taxon>
    </lineage>
</organism>
<proteinExistence type="predicted"/>
<feature type="signal peptide" evidence="1">
    <location>
        <begin position="1"/>
        <end position="23"/>
    </location>
</feature>
<dbReference type="AlphaFoldDB" id="A0A1I5DUJ9"/>
<evidence type="ECO:0000313" key="3">
    <source>
        <dbReference type="Proteomes" id="UP000198599"/>
    </source>
</evidence>
<sequence length="275" mass="30107">MKNVTKFATASTLALLLAAPAYSQGRVVGIESLDDSIEDAQYEINQELDNNLDSGRYGTNQFAQGWAGSFSIGLNGTSGNTDTIDGTIAGRLRYGNGPWNHSIGFLGQYAEDNNDKNKEEAFLTYEANRYLTERAYIFGLGSFAYDGFDTNKYDAFLGAGPGYRIVNNPNMTWRVQAGPGVRYVEDQNGNEDTDVAGIASSRVFQKLTDSVFLTLDTDVLFSQADITLVNDLGVTFKMTDVLSTRVGLRTEWINDPLPGLKDTDNSLNVSMIVSF</sequence>
<evidence type="ECO:0000313" key="2">
    <source>
        <dbReference type="EMBL" id="SFO02925.1"/>
    </source>
</evidence>
<protein>
    <submittedName>
        <fullName evidence="2">Putative salt-induced outer membrane protein</fullName>
    </submittedName>
</protein>
<name>A0A1I5DUJ9_9RHOB</name>
<gene>
    <name evidence="2" type="ORF">SAMN04487859_113130</name>
</gene>
<feature type="chain" id="PRO_5011641965" evidence="1">
    <location>
        <begin position="24"/>
        <end position="275"/>
    </location>
</feature>
<dbReference type="InterPro" id="IPR007433">
    <property type="entry name" value="DUF481"/>
</dbReference>
<dbReference type="Pfam" id="PF04338">
    <property type="entry name" value="DUF481"/>
    <property type="match status" value="1"/>
</dbReference>
<dbReference type="RefSeq" id="WP_245736357.1">
    <property type="nucleotide sequence ID" value="NZ_FOVP01000013.1"/>
</dbReference>
<evidence type="ECO:0000256" key="1">
    <source>
        <dbReference type="SAM" id="SignalP"/>
    </source>
</evidence>
<reference evidence="3" key="1">
    <citation type="submission" date="2016-10" db="EMBL/GenBank/DDBJ databases">
        <authorList>
            <person name="Varghese N."/>
            <person name="Submissions S."/>
        </authorList>
    </citation>
    <scope>NUCLEOTIDE SEQUENCE [LARGE SCALE GENOMIC DNA]</scope>
    <source>
        <strain evidence="3">DSM 28463</strain>
    </source>
</reference>
<keyword evidence="3" id="KW-1185">Reference proteome</keyword>
<dbReference type="STRING" id="1005928.SAMN04487859_113130"/>
<keyword evidence="1" id="KW-0732">Signal</keyword>
<dbReference type="EMBL" id="FOVP01000013">
    <property type="protein sequence ID" value="SFO02925.1"/>
    <property type="molecule type" value="Genomic_DNA"/>
</dbReference>
<dbReference type="Proteomes" id="UP000198599">
    <property type="component" value="Unassembled WGS sequence"/>
</dbReference>
<accession>A0A1I5DUJ9</accession>